<protein>
    <recommendedName>
        <fullName evidence="3">YjbQ family protein</fullName>
    </recommendedName>
</protein>
<proteinExistence type="inferred from homology"/>
<name>A0A0F9LVA0_9ZZZZ</name>
<organism evidence="2">
    <name type="scientific">marine sediment metagenome</name>
    <dbReference type="NCBI Taxonomy" id="412755"/>
    <lineage>
        <taxon>unclassified sequences</taxon>
        <taxon>metagenomes</taxon>
        <taxon>ecological metagenomes</taxon>
    </lineage>
</organism>
<dbReference type="SUPFAM" id="SSF111038">
    <property type="entry name" value="YjbQ-like"/>
    <property type="match status" value="1"/>
</dbReference>
<dbReference type="PANTHER" id="PTHR30615">
    <property type="entry name" value="UNCHARACTERIZED PROTEIN YJBQ-RELATED"/>
    <property type="match status" value="1"/>
</dbReference>
<gene>
    <name evidence="2" type="ORF">LCGC14_1462600</name>
</gene>
<comment type="similarity">
    <text evidence="1">Belongs to the UPF0047 family.</text>
</comment>
<sequence length="130" mass="14230">MRTIEVKTQAREELVDITARVREELVSSGVKDGICHVYVPHTTAAVTINENADPSVKEDILMALRKIVPDSLPYRHSEGNSPAHVKACLIGSSIKVIIDEGQLALGTWQGIFFCEFDGPRSRSVIIKASS</sequence>
<accession>A0A0F9LVA0</accession>
<dbReference type="InterPro" id="IPR001602">
    <property type="entry name" value="UPF0047_YjbQ-like"/>
</dbReference>
<dbReference type="EMBL" id="LAZR01010200">
    <property type="protein sequence ID" value="KKM68265.1"/>
    <property type="molecule type" value="Genomic_DNA"/>
</dbReference>
<dbReference type="PANTHER" id="PTHR30615:SF8">
    <property type="entry name" value="UPF0047 PROTEIN C4A8.02C"/>
    <property type="match status" value="1"/>
</dbReference>
<comment type="caution">
    <text evidence="2">The sequence shown here is derived from an EMBL/GenBank/DDBJ whole genome shotgun (WGS) entry which is preliminary data.</text>
</comment>
<evidence type="ECO:0000256" key="1">
    <source>
        <dbReference type="ARBA" id="ARBA00005534"/>
    </source>
</evidence>
<dbReference type="Gene3D" id="2.60.120.460">
    <property type="entry name" value="YjbQ-like"/>
    <property type="match status" value="1"/>
</dbReference>
<dbReference type="PROSITE" id="PS01314">
    <property type="entry name" value="UPF0047"/>
    <property type="match status" value="1"/>
</dbReference>
<evidence type="ECO:0000313" key="2">
    <source>
        <dbReference type="EMBL" id="KKM68265.1"/>
    </source>
</evidence>
<dbReference type="NCBIfam" id="TIGR00149">
    <property type="entry name" value="TIGR00149_YjbQ"/>
    <property type="match status" value="1"/>
</dbReference>
<dbReference type="Pfam" id="PF01894">
    <property type="entry name" value="YjbQ"/>
    <property type="match status" value="1"/>
</dbReference>
<dbReference type="AlphaFoldDB" id="A0A0F9LVA0"/>
<evidence type="ECO:0008006" key="3">
    <source>
        <dbReference type="Google" id="ProtNLM"/>
    </source>
</evidence>
<dbReference type="InterPro" id="IPR035917">
    <property type="entry name" value="YjbQ-like_sf"/>
</dbReference>
<dbReference type="PIRSF" id="PIRSF004681">
    <property type="entry name" value="UCP004681"/>
    <property type="match status" value="1"/>
</dbReference>
<reference evidence="2" key="1">
    <citation type="journal article" date="2015" name="Nature">
        <title>Complex archaea that bridge the gap between prokaryotes and eukaryotes.</title>
        <authorList>
            <person name="Spang A."/>
            <person name="Saw J.H."/>
            <person name="Jorgensen S.L."/>
            <person name="Zaremba-Niedzwiedzka K."/>
            <person name="Martijn J."/>
            <person name="Lind A.E."/>
            <person name="van Eijk R."/>
            <person name="Schleper C."/>
            <person name="Guy L."/>
            <person name="Ettema T.J."/>
        </authorList>
    </citation>
    <scope>NUCLEOTIDE SEQUENCE</scope>
</reference>